<organism evidence="1 2">
    <name type="scientific">Sphingomonas melonis</name>
    <dbReference type="NCBI Taxonomy" id="152682"/>
    <lineage>
        <taxon>Bacteria</taxon>
        <taxon>Pseudomonadati</taxon>
        <taxon>Pseudomonadota</taxon>
        <taxon>Alphaproteobacteria</taxon>
        <taxon>Sphingomonadales</taxon>
        <taxon>Sphingomonadaceae</taxon>
        <taxon>Sphingomonas</taxon>
    </lineage>
</organism>
<accession>A0A0D1JXQ5</accession>
<protein>
    <submittedName>
        <fullName evidence="1">Uncharacterized protein</fullName>
    </submittedName>
</protein>
<dbReference type="AlphaFoldDB" id="A0A0D1JXQ5"/>
<evidence type="ECO:0000313" key="1">
    <source>
        <dbReference type="EMBL" id="KIU25998.1"/>
    </source>
</evidence>
<proteinExistence type="predicted"/>
<dbReference type="PATRIC" id="fig|1549858.7.peg.3511"/>
<reference evidence="1 2" key="1">
    <citation type="submission" date="2015-01" db="EMBL/GenBank/DDBJ databases">
        <title>Genome of Sphingomonas taxi strain 30a.</title>
        <authorList>
            <person name="Eevers N."/>
            <person name="Van Hamme J."/>
            <person name="Bottos E."/>
            <person name="Weyens N."/>
            <person name="Vangronsveld J."/>
        </authorList>
    </citation>
    <scope>NUCLEOTIDE SEQUENCE [LARGE SCALE GENOMIC DNA]</scope>
    <source>
        <strain evidence="1 2">30a</strain>
    </source>
</reference>
<gene>
    <name evidence="1" type="ORF">SR41_16590</name>
</gene>
<evidence type="ECO:0000313" key="2">
    <source>
        <dbReference type="Proteomes" id="UP000033203"/>
    </source>
</evidence>
<comment type="caution">
    <text evidence="1">The sequence shown here is derived from an EMBL/GenBank/DDBJ whole genome shotgun (WGS) entry which is preliminary data.</text>
</comment>
<sequence>MAAKLMQVMAERQYSGEHSPMPDFAILIDDGAYVASSANSEHTDMDAAILSTVRTATLLATGSSAVLTGRRTFECEVQDRASGENRAFQVMVEAAFRTPPDR</sequence>
<dbReference type="EMBL" id="JXTP01000090">
    <property type="protein sequence ID" value="KIU25998.1"/>
    <property type="molecule type" value="Genomic_DNA"/>
</dbReference>
<dbReference type="Proteomes" id="UP000033203">
    <property type="component" value="Unassembled WGS sequence"/>
</dbReference>
<name>A0A0D1JXQ5_9SPHN</name>